<evidence type="ECO:0000256" key="5">
    <source>
        <dbReference type="ARBA" id="ARBA00023004"/>
    </source>
</evidence>
<keyword evidence="2" id="KW-0349">Heme</keyword>
<dbReference type="PROSITE" id="PS51257">
    <property type="entry name" value="PROKAR_LIPOPROTEIN"/>
    <property type="match status" value="1"/>
</dbReference>
<gene>
    <name evidence="8" type="ORF">NXS09_10415</name>
</gene>
<keyword evidence="7" id="KW-0732">Signal</keyword>
<sequence>MRNLFYITILLSLLSACGGQSEESAQTSPPDTATAQQNSETDVDKRIALMKSFRKNIGIMTKMANGDTAYDANVFQQAVDDLNINSTQPWQYYTQESATDEQSEALPEVWSRPDEFKNKIDNFTSAVATLKTATASGNLDNVKKPLADVGQSCKSCHQTFRED</sequence>
<proteinExistence type="predicted"/>
<comment type="caution">
    <text evidence="8">The sequence shown here is derived from an EMBL/GenBank/DDBJ whole genome shotgun (WGS) entry which is preliminary data.</text>
</comment>
<dbReference type="PIRSF" id="PIRSF000027">
    <property type="entry name" value="Cytc_c_prime"/>
    <property type="match status" value="1"/>
</dbReference>
<keyword evidence="3" id="KW-0479">Metal-binding</keyword>
<evidence type="ECO:0000256" key="7">
    <source>
        <dbReference type="SAM" id="SignalP"/>
    </source>
</evidence>
<reference evidence="8" key="1">
    <citation type="submission" date="2022-08" db="EMBL/GenBank/DDBJ databases">
        <authorList>
            <person name="Volokhov D.V."/>
            <person name="Furtak V.A."/>
            <person name="Zagorodnyaya T.A."/>
        </authorList>
    </citation>
    <scope>NUCLEOTIDE SEQUENCE</scope>
    <source>
        <strain evidence="8">CSL10203-ORH2</strain>
    </source>
</reference>
<evidence type="ECO:0000256" key="4">
    <source>
        <dbReference type="ARBA" id="ARBA00022982"/>
    </source>
</evidence>
<evidence type="ECO:0000256" key="2">
    <source>
        <dbReference type="ARBA" id="ARBA00022617"/>
    </source>
</evidence>
<dbReference type="EMBL" id="JANUXW010000014">
    <property type="protein sequence ID" value="MCS4534699.1"/>
    <property type="molecule type" value="Genomic_DNA"/>
</dbReference>
<feature type="chain" id="PRO_5045367100" evidence="7">
    <location>
        <begin position="22"/>
        <end position="163"/>
    </location>
</feature>
<dbReference type="PROSITE" id="PS51009">
    <property type="entry name" value="CYTCII"/>
    <property type="match status" value="1"/>
</dbReference>
<dbReference type="InterPro" id="IPR012127">
    <property type="entry name" value="Cyt_c_prime"/>
</dbReference>
<dbReference type="RefSeq" id="WP_259292456.1">
    <property type="nucleotide sequence ID" value="NZ_JANUXW010000014.1"/>
</dbReference>
<reference evidence="8" key="2">
    <citation type="journal article" date="2023" name="Curr. Microbiol.">
        <title>Neisseria montereyensis sp. nov., Isolated from Oropharynx of California Sea Lion (Zalophus californianus): Genomic, Phylogenetic, and Phenotypic Study.</title>
        <authorList>
            <person name="Volokhov D.V."/>
            <person name="Zagorodnyaya T.A."/>
            <person name="Furtak V.A."/>
            <person name="Nattanmai G."/>
            <person name="Randall L."/>
            <person name="Jose S."/>
            <person name="Gao Y."/>
            <person name="Gulland F.M."/>
            <person name="Eisenberg T."/>
            <person name="Delmonte P."/>
            <person name="Blom J."/>
            <person name="Mitchell K.K."/>
        </authorList>
    </citation>
    <scope>NUCLEOTIDE SEQUENCE</scope>
    <source>
        <strain evidence="8">CSL10203-ORH2</strain>
    </source>
</reference>
<evidence type="ECO:0000313" key="9">
    <source>
        <dbReference type="Proteomes" id="UP001166947"/>
    </source>
</evidence>
<dbReference type="Gene3D" id="1.20.120.10">
    <property type="entry name" value="Cytochrome c/b562"/>
    <property type="match status" value="1"/>
</dbReference>
<accession>A0ABT2FEV0</accession>
<dbReference type="SUPFAM" id="SSF47175">
    <property type="entry name" value="Cytochromes"/>
    <property type="match status" value="1"/>
</dbReference>
<dbReference type="InterPro" id="IPR002321">
    <property type="entry name" value="Cyt_c_II"/>
</dbReference>
<keyword evidence="4" id="KW-0249">Electron transport</keyword>
<feature type="region of interest" description="Disordered" evidence="6">
    <location>
        <begin position="20"/>
        <end position="41"/>
    </location>
</feature>
<name>A0ABT2FEV0_9NEIS</name>
<evidence type="ECO:0000313" key="8">
    <source>
        <dbReference type="EMBL" id="MCS4534699.1"/>
    </source>
</evidence>
<feature type="signal peptide" evidence="7">
    <location>
        <begin position="1"/>
        <end position="21"/>
    </location>
</feature>
<feature type="compositionally biased region" description="Polar residues" evidence="6">
    <location>
        <begin position="21"/>
        <end position="40"/>
    </location>
</feature>
<dbReference type="InterPro" id="IPR010980">
    <property type="entry name" value="Cyt_c/b562"/>
</dbReference>
<keyword evidence="5" id="KW-0408">Iron</keyword>
<evidence type="ECO:0000256" key="6">
    <source>
        <dbReference type="SAM" id="MobiDB-lite"/>
    </source>
</evidence>
<protein>
    <submittedName>
        <fullName evidence="8">Cytochrome c</fullName>
    </submittedName>
</protein>
<keyword evidence="9" id="KW-1185">Reference proteome</keyword>
<dbReference type="Pfam" id="PF01322">
    <property type="entry name" value="Cytochrom_C_2"/>
    <property type="match status" value="1"/>
</dbReference>
<organism evidence="8 9">
    <name type="scientific">Neisseria montereyensis</name>
    <dbReference type="NCBI Taxonomy" id="2973938"/>
    <lineage>
        <taxon>Bacteria</taxon>
        <taxon>Pseudomonadati</taxon>
        <taxon>Pseudomonadota</taxon>
        <taxon>Betaproteobacteria</taxon>
        <taxon>Neisseriales</taxon>
        <taxon>Neisseriaceae</taxon>
        <taxon>Neisseria</taxon>
    </lineage>
</organism>
<dbReference type="Proteomes" id="UP001166947">
    <property type="component" value="Unassembled WGS sequence"/>
</dbReference>
<keyword evidence="1" id="KW-0813">Transport</keyword>
<evidence type="ECO:0000256" key="1">
    <source>
        <dbReference type="ARBA" id="ARBA00022448"/>
    </source>
</evidence>
<evidence type="ECO:0000256" key="3">
    <source>
        <dbReference type="ARBA" id="ARBA00022723"/>
    </source>
</evidence>